<sequence>MVAAFSTTQGTEPVFVTRTHGMLNDSDLTKLEYSQVRISGPPCITRIRRGNLIFCTGSRQEVSRVVDGSRAPTMFSFFLLFRKIKMNSTTEIAEIAHETNRTYCQTLGDYSQVGWDFCEQWQRLSALDGVRAIERGIVTRPEESHENWWKHKEDEGWEYGEKKNYNKALGALTHPCMVPFNELPIEQQTKDHLFFAIVTTLLGR</sequence>
<dbReference type="EMBL" id="LAZR01009409">
    <property type="protein sequence ID" value="KKM72760.1"/>
    <property type="molecule type" value="Genomic_DNA"/>
</dbReference>
<dbReference type="Gene3D" id="6.20.350.10">
    <property type="match status" value="1"/>
</dbReference>
<reference evidence="2" key="1">
    <citation type="journal article" date="2015" name="Nature">
        <title>Complex archaea that bridge the gap between prokaryotes and eukaryotes.</title>
        <authorList>
            <person name="Spang A."/>
            <person name="Saw J.H."/>
            <person name="Jorgensen S.L."/>
            <person name="Zaremba-Niedzwiedzka K."/>
            <person name="Martijn J."/>
            <person name="Lind A.E."/>
            <person name="van Eijk R."/>
            <person name="Schleper C."/>
            <person name="Guy L."/>
            <person name="Ettema T.J."/>
        </authorList>
    </citation>
    <scope>NUCLEOTIDE SEQUENCE</scope>
</reference>
<name>A0A0F9M7Z5_9ZZZZ</name>
<evidence type="ECO:0000259" key="1">
    <source>
        <dbReference type="Pfam" id="PF02026"/>
    </source>
</evidence>
<accession>A0A0F9M7Z5</accession>
<dbReference type="InterPro" id="IPR003032">
    <property type="entry name" value="Ryanodine_rcpt"/>
</dbReference>
<evidence type="ECO:0000313" key="2">
    <source>
        <dbReference type="EMBL" id="KKM72760.1"/>
    </source>
</evidence>
<feature type="domain" description="Ryanodine receptor Ryr" evidence="1">
    <location>
        <begin position="142"/>
        <end position="191"/>
    </location>
</feature>
<protein>
    <recommendedName>
        <fullName evidence="1">Ryanodine receptor Ryr domain-containing protein</fullName>
    </recommendedName>
</protein>
<proteinExistence type="predicted"/>
<comment type="caution">
    <text evidence="2">The sequence shown here is derived from an EMBL/GenBank/DDBJ whole genome shotgun (WGS) entry which is preliminary data.</text>
</comment>
<dbReference type="Pfam" id="PF02026">
    <property type="entry name" value="RyR"/>
    <property type="match status" value="1"/>
</dbReference>
<organism evidence="2">
    <name type="scientific">marine sediment metagenome</name>
    <dbReference type="NCBI Taxonomy" id="412755"/>
    <lineage>
        <taxon>unclassified sequences</taxon>
        <taxon>metagenomes</taxon>
        <taxon>ecological metagenomes</taxon>
    </lineage>
</organism>
<gene>
    <name evidence="2" type="ORF">LCGC14_1417280</name>
</gene>
<dbReference type="AlphaFoldDB" id="A0A0F9M7Z5"/>